<evidence type="ECO:0000256" key="1">
    <source>
        <dbReference type="SAM" id="Phobius"/>
    </source>
</evidence>
<feature type="chain" id="PRO_5035948081" description="EGF-like domain-containing protein" evidence="2">
    <location>
        <begin position="25"/>
        <end position="218"/>
    </location>
</feature>
<keyword evidence="1" id="KW-0812">Transmembrane</keyword>
<keyword evidence="1" id="KW-0472">Membrane</keyword>
<comment type="caution">
    <text evidence="3">The sequence shown here is derived from an EMBL/GenBank/DDBJ whole genome shotgun (WGS) entry which is preliminary data.</text>
</comment>
<reference evidence="3 4" key="1">
    <citation type="submission" date="2020-04" db="EMBL/GenBank/DDBJ databases">
        <authorList>
            <person name="Alioto T."/>
            <person name="Alioto T."/>
            <person name="Gomez Garrido J."/>
        </authorList>
    </citation>
    <scope>NUCLEOTIDE SEQUENCE [LARGE SCALE GENOMIC DNA]</scope>
</reference>
<evidence type="ECO:0000313" key="4">
    <source>
        <dbReference type="Proteomes" id="UP000494165"/>
    </source>
</evidence>
<organism evidence="3 4">
    <name type="scientific">Cloeon dipterum</name>
    <dbReference type="NCBI Taxonomy" id="197152"/>
    <lineage>
        <taxon>Eukaryota</taxon>
        <taxon>Metazoa</taxon>
        <taxon>Ecdysozoa</taxon>
        <taxon>Arthropoda</taxon>
        <taxon>Hexapoda</taxon>
        <taxon>Insecta</taxon>
        <taxon>Pterygota</taxon>
        <taxon>Palaeoptera</taxon>
        <taxon>Ephemeroptera</taxon>
        <taxon>Pisciforma</taxon>
        <taxon>Baetidae</taxon>
        <taxon>Cloeon</taxon>
    </lineage>
</organism>
<name>A0A8S1DAL2_9INSE</name>
<feature type="signal peptide" evidence="2">
    <location>
        <begin position="1"/>
        <end position="24"/>
    </location>
</feature>
<dbReference type="Proteomes" id="UP000494165">
    <property type="component" value="Unassembled WGS sequence"/>
</dbReference>
<feature type="transmembrane region" description="Helical" evidence="1">
    <location>
        <begin position="129"/>
        <end position="151"/>
    </location>
</feature>
<keyword evidence="4" id="KW-1185">Reference proteome</keyword>
<protein>
    <recommendedName>
        <fullName evidence="5">EGF-like domain-containing protein</fullName>
    </recommendedName>
</protein>
<keyword evidence="2" id="KW-0732">Signal</keyword>
<dbReference type="EMBL" id="CADEPI010000192">
    <property type="protein sequence ID" value="CAB3379694.1"/>
    <property type="molecule type" value="Genomic_DNA"/>
</dbReference>
<dbReference type="AlphaFoldDB" id="A0A8S1DAL2"/>
<evidence type="ECO:0000256" key="2">
    <source>
        <dbReference type="SAM" id="SignalP"/>
    </source>
</evidence>
<accession>A0A8S1DAL2</accession>
<keyword evidence="1" id="KW-1133">Transmembrane helix</keyword>
<proteinExistence type="predicted"/>
<evidence type="ECO:0008006" key="5">
    <source>
        <dbReference type="Google" id="ProtNLM"/>
    </source>
</evidence>
<gene>
    <name evidence="3" type="ORF">CLODIP_2_CD10433</name>
</gene>
<evidence type="ECO:0000313" key="3">
    <source>
        <dbReference type="EMBL" id="CAB3379694.1"/>
    </source>
</evidence>
<sequence length="218" mass="24579">MIARQGILLLHGVSLLFCTSRSDARFVEEELLTRNELGEYGEATVDLQKSANKIINEIQSIFSKQEDCLIYGAKCTLDSTADGYKSCCESLACLRTEEEQEYFCLCERGLALNHEGVCFWPVYPNFTTVVVWLIVGLALTVSCSYLLVACFRKKQNRTFLGDLSYSTFESHVPDGSMHMTSVLSPVATSQTIDQPVMYQMEDMPPSYEDTYVIKQHKS</sequence>